<organism evidence="2">
    <name type="scientific">viral metagenome</name>
    <dbReference type="NCBI Taxonomy" id="1070528"/>
    <lineage>
        <taxon>unclassified sequences</taxon>
        <taxon>metagenomes</taxon>
        <taxon>organismal metagenomes</taxon>
    </lineage>
</organism>
<sequence>MKLSQGAMIGSILAVGIVALVVGKTLASGRKPVEKDESINDDHNISGGRSRRNRQVKNKSRRR</sequence>
<name>A0A6C0BAU8_9ZZZZ</name>
<reference evidence="2" key="1">
    <citation type="journal article" date="2020" name="Nature">
        <title>Giant virus diversity and host interactions through global metagenomics.</title>
        <authorList>
            <person name="Schulz F."/>
            <person name="Roux S."/>
            <person name="Paez-Espino D."/>
            <person name="Jungbluth S."/>
            <person name="Walsh D.A."/>
            <person name="Denef V.J."/>
            <person name="McMahon K.D."/>
            <person name="Konstantinidis K.T."/>
            <person name="Eloe-Fadrosh E.A."/>
            <person name="Kyrpides N.C."/>
            <person name="Woyke T."/>
        </authorList>
    </citation>
    <scope>NUCLEOTIDE SEQUENCE</scope>
    <source>
        <strain evidence="2">GVMAG-M-3300010158-55</strain>
    </source>
</reference>
<protein>
    <submittedName>
        <fullName evidence="2">Uncharacterized protein</fullName>
    </submittedName>
</protein>
<feature type="compositionally biased region" description="Basic and acidic residues" evidence="1">
    <location>
        <begin position="31"/>
        <end position="44"/>
    </location>
</feature>
<proteinExistence type="predicted"/>
<feature type="compositionally biased region" description="Basic residues" evidence="1">
    <location>
        <begin position="49"/>
        <end position="63"/>
    </location>
</feature>
<dbReference type="AlphaFoldDB" id="A0A6C0BAU8"/>
<dbReference type="EMBL" id="MN739100">
    <property type="protein sequence ID" value="QHS88583.1"/>
    <property type="molecule type" value="Genomic_DNA"/>
</dbReference>
<accession>A0A6C0BAU8</accession>
<evidence type="ECO:0000313" key="2">
    <source>
        <dbReference type="EMBL" id="QHS88583.1"/>
    </source>
</evidence>
<evidence type="ECO:0000256" key="1">
    <source>
        <dbReference type="SAM" id="MobiDB-lite"/>
    </source>
</evidence>
<feature type="region of interest" description="Disordered" evidence="1">
    <location>
        <begin position="29"/>
        <end position="63"/>
    </location>
</feature>